<name>T0G5Q6_HELPX</name>
<feature type="compositionally biased region" description="Basic and acidic residues" evidence="1">
    <location>
        <begin position="1"/>
        <end position="12"/>
    </location>
</feature>
<dbReference type="AlphaFoldDB" id="T0G5Q6"/>
<gene>
    <name evidence="2" type="ORF">N207_08410</name>
</gene>
<organism evidence="2 3">
    <name type="scientific">Helicobacter pylori UM114</name>
    <dbReference type="NCBI Taxonomy" id="1355531"/>
    <lineage>
        <taxon>Bacteria</taxon>
        <taxon>Pseudomonadati</taxon>
        <taxon>Campylobacterota</taxon>
        <taxon>Epsilonproteobacteria</taxon>
        <taxon>Campylobacterales</taxon>
        <taxon>Helicobacteraceae</taxon>
        <taxon>Helicobacter</taxon>
    </lineage>
</organism>
<dbReference type="EMBL" id="AUSS01000019">
    <property type="protein sequence ID" value="EPZ92773.1"/>
    <property type="molecule type" value="Genomic_DNA"/>
</dbReference>
<feature type="region of interest" description="Disordered" evidence="1">
    <location>
        <begin position="1"/>
        <end position="31"/>
    </location>
</feature>
<feature type="compositionally biased region" description="Basic residues" evidence="1">
    <location>
        <begin position="22"/>
        <end position="31"/>
    </location>
</feature>
<protein>
    <submittedName>
        <fullName evidence="2">Uncharacterized protein</fullName>
    </submittedName>
</protein>
<evidence type="ECO:0000313" key="3">
    <source>
        <dbReference type="Proteomes" id="UP000015605"/>
    </source>
</evidence>
<reference evidence="2 3" key="1">
    <citation type="journal article" date="2013" name="Genome Announc.">
        <title>Multiple genome sequences of Helicobacter pylori strains of diverse disease and antibiotic resistance backgrounds from Malaysia.</title>
        <authorList>
            <person name="Rehvathy V."/>
            <person name="Tan M.H."/>
            <person name="Gunaletchumy S.P."/>
            <person name="Teh X."/>
            <person name="Wang S."/>
            <person name="Baybayan P."/>
            <person name="Singh S."/>
            <person name="Ashby M."/>
            <person name="Kaakoush N.O."/>
            <person name="Mitchell H.M."/>
            <person name="Croft L.J."/>
            <person name="Goh K.L."/>
            <person name="Loke M.F."/>
            <person name="Vadivelu J."/>
        </authorList>
    </citation>
    <scope>NUCLEOTIDE SEQUENCE [LARGE SCALE GENOMIC DNA]</scope>
    <source>
        <strain evidence="2 3">UM114</strain>
    </source>
</reference>
<proteinExistence type="predicted"/>
<sequence length="31" mass="3641">MRKIKQTKELRKPNAKANTTSKKFKASNKKH</sequence>
<dbReference type="Proteomes" id="UP000015605">
    <property type="component" value="Unassembled WGS sequence"/>
</dbReference>
<evidence type="ECO:0000313" key="2">
    <source>
        <dbReference type="EMBL" id="EPZ92773.1"/>
    </source>
</evidence>
<accession>T0G5Q6</accession>
<comment type="caution">
    <text evidence="2">The sequence shown here is derived from an EMBL/GenBank/DDBJ whole genome shotgun (WGS) entry which is preliminary data.</text>
</comment>
<evidence type="ECO:0000256" key="1">
    <source>
        <dbReference type="SAM" id="MobiDB-lite"/>
    </source>
</evidence>